<keyword evidence="1" id="KW-0732">Signal</keyword>
<dbReference type="GeneID" id="9046093"/>
<name>C5KJN1_PERM5</name>
<keyword evidence="3" id="KW-1185">Reference proteome</keyword>
<organism evidence="3">
    <name type="scientific">Perkinsus marinus (strain ATCC 50983 / TXsc)</name>
    <dbReference type="NCBI Taxonomy" id="423536"/>
    <lineage>
        <taxon>Eukaryota</taxon>
        <taxon>Sar</taxon>
        <taxon>Alveolata</taxon>
        <taxon>Perkinsozoa</taxon>
        <taxon>Perkinsea</taxon>
        <taxon>Perkinsida</taxon>
        <taxon>Perkinsidae</taxon>
        <taxon>Perkinsus</taxon>
    </lineage>
</organism>
<feature type="signal peptide" evidence="1">
    <location>
        <begin position="1"/>
        <end position="20"/>
    </location>
</feature>
<feature type="chain" id="PRO_5002954172" evidence="1">
    <location>
        <begin position="21"/>
        <end position="101"/>
    </location>
</feature>
<evidence type="ECO:0000256" key="1">
    <source>
        <dbReference type="SAM" id="SignalP"/>
    </source>
</evidence>
<dbReference type="InParanoid" id="C5KJN1"/>
<gene>
    <name evidence="2" type="ORF">Pmar_PMAR001417</name>
</gene>
<protein>
    <submittedName>
        <fullName evidence="2">Uncharacterized protein</fullName>
    </submittedName>
</protein>
<proteinExistence type="predicted"/>
<reference evidence="2 3" key="1">
    <citation type="submission" date="2008-07" db="EMBL/GenBank/DDBJ databases">
        <authorList>
            <person name="El-Sayed N."/>
            <person name="Caler E."/>
            <person name="Inman J."/>
            <person name="Amedeo P."/>
            <person name="Hass B."/>
            <person name="Wortman J."/>
        </authorList>
    </citation>
    <scope>NUCLEOTIDE SEQUENCE [LARGE SCALE GENOMIC DNA]</scope>
    <source>
        <strain evidence="3">ATCC 50983 / TXsc</strain>
    </source>
</reference>
<dbReference type="AlphaFoldDB" id="C5KJN1"/>
<sequence length="101" mass="10747">MRSFIVSFLIFVLVVSSVMATEDPCTEMCSDVSGCADSKYGSYCKYWEAPSVCFGLIERNDGSIGFEPTDPNCVGETLACGGVQATNKPTTTTNRATTAHG</sequence>
<accession>C5KJN1</accession>
<dbReference type="Proteomes" id="UP000007800">
    <property type="component" value="Unassembled WGS sequence"/>
</dbReference>
<dbReference type="RefSeq" id="XP_002783569.1">
    <property type="nucleotide sequence ID" value="XM_002783523.1"/>
</dbReference>
<evidence type="ECO:0000313" key="2">
    <source>
        <dbReference type="EMBL" id="EER15365.1"/>
    </source>
</evidence>
<evidence type="ECO:0000313" key="3">
    <source>
        <dbReference type="Proteomes" id="UP000007800"/>
    </source>
</evidence>
<dbReference type="EMBL" id="GG673606">
    <property type="protein sequence ID" value="EER15365.1"/>
    <property type="molecule type" value="Genomic_DNA"/>
</dbReference>